<dbReference type="EMBL" id="LT607750">
    <property type="protein sequence ID" value="SCG35575.1"/>
    <property type="molecule type" value="Genomic_DNA"/>
</dbReference>
<dbReference type="AlphaFoldDB" id="A0A1C5GP76"/>
<evidence type="ECO:0000313" key="1">
    <source>
        <dbReference type="EMBL" id="SCG35575.1"/>
    </source>
</evidence>
<name>A0A1C5GP76_9ACTN</name>
<proteinExistence type="predicted"/>
<organism evidence="1 2">
    <name type="scientific">Micromonospora echinaurantiaca</name>
    <dbReference type="NCBI Taxonomy" id="47857"/>
    <lineage>
        <taxon>Bacteria</taxon>
        <taxon>Bacillati</taxon>
        <taxon>Actinomycetota</taxon>
        <taxon>Actinomycetes</taxon>
        <taxon>Micromonosporales</taxon>
        <taxon>Micromonosporaceae</taxon>
        <taxon>Micromonospora</taxon>
    </lineage>
</organism>
<accession>A0A1C5GP76</accession>
<protein>
    <submittedName>
        <fullName evidence="1">GlcNAc-PI de-N-acetylase</fullName>
    </submittedName>
</protein>
<keyword evidence="2" id="KW-1185">Reference proteome</keyword>
<sequence length="60" mass="6027">MTFPAPAPALSGVTRAPAVSAHPDDVDFGCAGTIASWVDEGHLATAVVAGRIEPAPNMIV</sequence>
<reference evidence="1 2" key="1">
    <citation type="submission" date="2016-06" db="EMBL/GenBank/DDBJ databases">
        <authorList>
            <person name="Kjaerup R.B."/>
            <person name="Dalgaard T.S."/>
            <person name="Juul-Madsen H.R."/>
        </authorList>
    </citation>
    <scope>NUCLEOTIDE SEQUENCE [LARGE SCALE GENOMIC DNA]</scope>
    <source>
        <strain evidence="1 2">DSM 43904</strain>
    </source>
</reference>
<dbReference type="SUPFAM" id="SSF102588">
    <property type="entry name" value="LmbE-like"/>
    <property type="match status" value="1"/>
</dbReference>
<dbReference type="Gene3D" id="3.40.50.10320">
    <property type="entry name" value="LmbE-like"/>
    <property type="match status" value="1"/>
</dbReference>
<dbReference type="RefSeq" id="WP_088991974.1">
    <property type="nucleotide sequence ID" value="NZ_LT607750.1"/>
</dbReference>
<gene>
    <name evidence="1" type="ORF">GA0070609_0119</name>
</gene>
<dbReference type="InterPro" id="IPR024078">
    <property type="entry name" value="LmbE-like_dom_sf"/>
</dbReference>
<dbReference type="Proteomes" id="UP000198217">
    <property type="component" value="Chromosome I"/>
</dbReference>
<evidence type="ECO:0000313" key="2">
    <source>
        <dbReference type="Proteomes" id="UP000198217"/>
    </source>
</evidence>